<gene>
    <name evidence="1" type="ORF">CWATWH0401_1325</name>
</gene>
<dbReference type="Proteomes" id="UP000018198">
    <property type="component" value="Unassembled WGS sequence"/>
</dbReference>
<name>T2JB62_CROWT</name>
<reference evidence="1 2" key="1">
    <citation type="submission" date="2013-01" db="EMBL/GenBank/DDBJ databases">
        <authorList>
            <person name="Bench S."/>
        </authorList>
    </citation>
    <scope>NUCLEOTIDE SEQUENCE [LARGE SCALE GENOMIC DNA]</scope>
    <source>
        <strain evidence="1 2">WH 0401</strain>
    </source>
</reference>
<comment type="caution">
    <text evidence="1">The sequence shown here is derived from an EMBL/GenBank/DDBJ whole genome shotgun (WGS) entry which is preliminary data.</text>
</comment>
<protein>
    <submittedName>
        <fullName evidence="1">Uncharacterized protein</fullName>
    </submittedName>
</protein>
<dbReference type="EMBL" id="CAQM01000476">
    <property type="protein sequence ID" value="CCQ62274.1"/>
    <property type="molecule type" value="Genomic_DNA"/>
</dbReference>
<dbReference type="AlphaFoldDB" id="T2JB62"/>
<sequence>MKSEVGSRQVRSSDLHKDRYRIEVVFIDGLDKQGKNVRQ</sequence>
<accession>T2JB62</accession>
<evidence type="ECO:0000313" key="1">
    <source>
        <dbReference type="EMBL" id="CCQ62274.1"/>
    </source>
</evidence>
<evidence type="ECO:0000313" key="2">
    <source>
        <dbReference type="Proteomes" id="UP000018198"/>
    </source>
</evidence>
<organism evidence="1 2">
    <name type="scientific">Crocosphaera watsonii WH 0401</name>
    <dbReference type="NCBI Taxonomy" id="555881"/>
    <lineage>
        <taxon>Bacteria</taxon>
        <taxon>Bacillati</taxon>
        <taxon>Cyanobacteriota</taxon>
        <taxon>Cyanophyceae</taxon>
        <taxon>Oscillatoriophycideae</taxon>
        <taxon>Chroococcales</taxon>
        <taxon>Aphanothecaceae</taxon>
        <taxon>Crocosphaera</taxon>
    </lineage>
</organism>
<proteinExistence type="predicted"/>
<reference evidence="1 2" key="2">
    <citation type="submission" date="2013-09" db="EMBL/GenBank/DDBJ databases">
        <title>Whole genome comparison of six Crocosphaera watsonii strains with differing phenotypes.</title>
        <authorList>
            <person name="Bench S.R."/>
            <person name="Heller P."/>
            <person name="Frank I."/>
            <person name="Arciniega M."/>
            <person name="Shilova I.N."/>
            <person name="Zehr J.P."/>
        </authorList>
    </citation>
    <scope>NUCLEOTIDE SEQUENCE [LARGE SCALE GENOMIC DNA]</scope>
    <source>
        <strain evidence="1 2">WH 0401</strain>
    </source>
</reference>